<feature type="domain" description="VIT" evidence="2">
    <location>
        <begin position="45"/>
        <end position="175"/>
    </location>
</feature>
<dbReference type="InParanoid" id="A0A078APD0"/>
<dbReference type="PROSITE" id="PS50234">
    <property type="entry name" value="VWFA"/>
    <property type="match status" value="1"/>
</dbReference>
<name>A0A078APD0_STYLE</name>
<organism evidence="3 4">
    <name type="scientific">Stylonychia lemnae</name>
    <name type="common">Ciliate</name>
    <dbReference type="NCBI Taxonomy" id="5949"/>
    <lineage>
        <taxon>Eukaryota</taxon>
        <taxon>Sar</taxon>
        <taxon>Alveolata</taxon>
        <taxon>Ciliophora</taxon>
        <taxon>Intramacronucleata</taxon>
        <taxon>Spirotrichea</taxon>
        <taxon>Stichotrichia</taxon>
        <taxon>Sporadotrichida</taxon>
        <taxon>Oxytrichidae</taxon>
        <taxon>Stylonychinae</taxon>
        <taxon>Stylonychia</taxon>
    </lineage>
</organism>
<evidence type="ECO:0000313" key="3">
    <source>
        <dbReference type="EMBL" id="CDW82813.1"/>
    </source>
</evidence>
<evidence type="ECO:0000259" key="2">
    <source>
        <dbReference type="PROSITE" id="PS51468"/>
    </source>
</evidence>
<gene>
    <name evidence="3" type="primary">Contig151.g180</name>
    <name evidence="3" type="ORF">STYLEM_11848</name>
</gene>
<dbReference type="InterPro" id="IPR036465">
    <property type="entry name" value="vWFA_dom_sf"/>
</dbReference>
<proteinExistence type="predicted"/>
<dbReference type="AlphaFoldDB" id="A0A078APD0"/>
<dbReference type="InterPro" id="IPR013694">
    <property type="entry name" value="VIT"/>
</dbReference>
<protein>
    <submittedName>
        <fullName evidence="3">Uncharacterized protein</fullName>
    </submittedName>
</protein>
<dbReference type="PANTHER" id="PTHR45737">
    <property type="entry name" value="VON WILLEBRAND FACTOR A DOMAIN-CONTAINING PROTEIN 5A"/>
    <property type="match status" value="1"/>
</dbReference>
<dbReference type="SUPFAM" id="SSF53300">
    <property type="entry name" value="vWA-like"/>
    <property type="match status" value="1"/>
</dbReference>
<keyword evidence="4" id="KW-1185">Reference proteome</keyword>
<accession>A0A078APD0</accession>
<dbReference type="PROSITE" id="PS51468">
    <property type="entry name" value="VIT"/>
    <property type="match status" value="1"/>
</dbReference>
<evidence type="ECO:0000313" key="4">
    <source>
        <dbReference type="Proteomes" id="UP000039865"/>
    </source>
</evidence>
<dbReference type="EMBL" id="CCKQ01011269">
    <property type="protein sequence ID" value="CDW82813.1"/>
    <property type="molecule type" value="Genomic_DNA"/>
</dbReference>
<dbReference type="SMART" id="SM00609">
    <property type="entry name" value="VIT"/>
    <property type="match status" value="1"/>
</dbReference>
<feature type="domain" description="VWFA" evidence="1">
    <location>
        <begin position="336"/>
        <end position="529"/>
    </location>
</feature>
<dbReference type="Gene3D" id="3.40.50.410">
    <property type="entry name" value="von Willebrand factor, type A domain"/>
    <property type="match status" value="1"/>
</dbReference>
<dbReference type="Proteomes" id="UP000039865">
    <property type="component" value="Unassembled WGS sequence"/>
</dbReference>
<dbReference type="OMA" id="SPYGINC"/>
<dbReference type="OrthoDB" id="312927at2759"/>
<dbReference type="Pfam" id="PF08487">
    <property type="entry name" value="VIT"/>
    <property type="match status" value="1"/>
</dbReference>
<dbReference type="Pfam" id="PF13768">
    <property type="entry name" value="VWA_3"/>
    <property type="match status" value="1"/>
</dbReference>
<reference evidence="3 4" key="1">
    <citation type="submission" date="2014-06" db="EMBL/GenBank/DDBJ databases">
        <authorList>
            <person name="Swart Estienne"/>
        </authorList>
    </citation>
    <scope>NUCLEOTIDE SEQUENCE [LARGE SCALE GENOMIC DNA]</scope>
    <source>
        <strain evidence="3 4">130c</strain>
    </source>
</reference>
<dbReference type="SMART" id="SM00327">
    <property type="entry name" value="VWA"/>
    <property type="match status" value="1"/>
</dbReference>
<evidence type="ECO:0000259" key="1">
    <source>
        <dbReference type="PROSITE" id="PS50234"/>
    </source>
</evidence>
<dbReference type="InterPro" id="IPR002035">
    <property type="entry name" value="VWF_A"/>
</dbReference>
<dbReference type="PANTHER" id="PTHR45737:SF6">
    <property type="entry name" value="VON WILLEBRAND FACTOR A DOMAIN-CONTAINING PROTEIN 5A"/>
    <property type="match status" value="1"/>
</dbReference>
<sequence length="529" mass="59898">MENLSKITSNQQVDNMVLKSSVVAPIIYRNRPIIACLCGRFFGLWNRFNFIIKDRDQTMHFKSQSIDVQVHDMIATINISQVFLNELQEAVEATYEFPTDPDVVVSRLVIEMDDRVIEGKIIEKEKAQEKYDDAIAGGNAAVLVKEKDQNKDLLQMTIGGINSQQEVKVNIQMIKHLQIEAGAYCLRIPTSYFIKSYNDIKLVQDFTANKAKFSTKYSFTINVETSNPIKYLSIPSHSDIVKKSENSSMSYTISQLDGSPKLLKKDIVVYFRTSKMDHPTLIAQVHPERKDEIACLMSIVPTFIPPQSQEETEIVVDKRPDEVDISFPKSDENRMVFIFIVDRSGSMIGNKMEMTLKALRLFIKSLPPNARFEIISFGTKYYGISKDRQGFINNDDNFNKINVAIAKMSADLGGTNIHDPLEYAITKLFVKVTPNQIEEQKIRDIHTLMKSPIEPIDQELIRKIFLLTDGAVNDPAAVLNLASQNQQNTQIHTFGIGNDCSKYLVKQLARAGRGSYSFVEEGDNLNAKI</sequence>